<name>A0A366XT89_9BACI</name>
<proteinExistence type="predicted"/>
<accession>A0A366XT89</accession>
<reference evidence="1 2" key="1">
    <citation type="submission" date="2018-07" db="EMBL/GenBank/DDBJ databases">
        <title>Lottiidibacillus patelloidae gen. nov., sp. nov., isolated from the intestinal tract of a marine limpet and the reclassification of B. taeanensis BH030017T, B. algicola KMM 3737T and B. hwajinpoensis SW-72T as genus Lottiidibacillus.</title>
        <authorList>
            <person name="Liu R."/>
            <person name="Huang Z."/>
        </authorList>
    </citation>
    <scope>NUCLEOTIDE SEQUENCE [LARGE SCALE GENOMIC DNA]</scope>
    <source>
        <strain evidence="1 2">BH030017</strain>
    </source>
</reference>
<dbReference type="Pfam" id="PF25846">
    <property type="entry name" value="YmzB"/>
    <property type="match status" value="1"/>
</dbReference>
<dbReference type="EMBL" id="QOCW01000011">
    <property type="protein sequence ID" value="RBW69362.1"/>
    <property type="molecule type" value="Genomic_DNA"/>
</dbReference>
<organism evidence="1 2">
    <name type="scientific">Bacillus taeanensis</name>
    <dbReference type="NCBI Taxonomy" id="273032"/>
    <lineage>
        <taxon>Bacteria</taxon>
        <taxon>Bacillati</taxon>
        <taxon>Bacillota</taxon>
        <taxon>Bacilli</taxon>
        <taxon>Bacillales</taxon>
        <taxon>Bacillaceae</taxon>
        <taxon>Bacillus</taxon>
    </lineage>
</organism>
<keyword evidence="2" id="KW-1185">Reference proteome</keyword>
<evidence type="ECO:0000313" key="1">
    <source>
        <dbReference type="EMBL" id="RBW69362.1"/>
    </source>
</evidence>
<dbReference type="OrthoDB" id="2705224at2"/>
<dbReference type="AlphaFoldDB" id="A0A366XT89"/>
<protein>
    <submittedName>
        <fullName evidence="1">Uncharacterized protein</fullName>
    </submittedName>
</protein>
<gene>
    <name evidence="1" type="ORF">DS031_12050</name>
</gene>
<sequence length="115" mass="13473">MGDKINLQEFKALMDYWNGNHIAISKTERDDYDQTILQLSDISYSHHERTDGEGYQSEFTIHFQGNGEIVTDNTLTTLPTASYDIPINELYDYHYDGLRFYFKTDRGSYMISRLP</sequence>
<evidence type="ECO:0000313" key="2">
    <source>
        <dbReference type="Proteomes" id="UP000253314"/>
    </source>
</evidence>
<dbReference type="Proteomes" id="UP000253314">
    <property type="component" value="Unassembled WGS sequence"/>
</dbReference>
<comment type="caution">
    <text evidence="1">The sequence shown here is derived from an EMBL/GenBank/DDBJ whole genome shotgun (WGS) entry which is preliminary data.</text>
</comment>
<dbReference type="InterPro" id="IPR058926">
    <property type="entry name" value="YmzB-like"/>
</dbReference>
<dbReference type="RefSeq" id="WP_113806334.1">
    <property type="nucleotide sequence ID" value="NZ_QOCW01000011.1"/>
</dbReference>